<dbReference type="Proteomes" id="UP000619761">
    <property type="component" value="Unassembled WGS sequence"/>
</dbReference>
<comment type="caution">
    <text evidence="11">The sequence shown here is derived from an EMBL/GenBank/DDBJ whole genome shotgun (WGS) entry which is preliminary data.</text>
</comment>
<feature type="transmembrane region" description="Helical" evidence="9">
    <location>
        <begin position="40"/>
        <end position="63"/>
    </location>
</feature>
<feature type="transmembrane region" description="Helical" evidence="9">
    <location>
        <begin position="75"/>
        <end position="93"/>
    </location>
</feature>
<gene>
    <name evidence="11" type="ORF">GCM10011613_09230</name>
</gene>
<feature type="transmembrane region" description="Helical" evidence="9">
    <location>
        <begin position="308"/>
        <end position="329"/>
    </location>
</feature>
<keyword evidence="6 9" id="KW-0812">Transmembrane</keyword>
<feature type="domain" description="Major facilitator superfamily (MFS) profile" evidence="10">
    <location>
        <begin position="4"/>
        <end position="394"/>
    </location>
</feature>
<comment type="similarity">
    <text evidence="2">Belongs to the major facilitator superfamily. Set transporter family.</text>
</comment>
<dbReference type="PANTHER" id="PTHR23535:SF2">
    <property type="entry name" value="SUGAR EFFLUX TRANSPORTER A-RELATED"/>
    <property type="match status" value="1"/>
</dbReference>
<dbReference type="RefSeq" id="WP_189416372.1">
    <property type="nucleotide sequence ID" value="NZ_BMYZ01000001.1"/>
</dbReference>
<name>A0ABQ3ATJ3_9GAMM</name>
<protein>
    <submittedName>
        <fullName evidence="11">Sugar efflux transporter SetB</fullName>
    </submittedName>
</protein>
<feature type="transmembrane region" description="Helical" evidence="9">
    <location>
        <begin position="252"/>
        <end position="271"/>
    </location>
</feature>
<dbReference type="Gene3D" id="1.20.1250.20">
    <property type="entry name" value="MFS general substrate transporter like domains"/>
    <property type="match status" value="2"/>
</dbReference>
<evidence type="ECO:0000313" key="12">
    <source>
        <dbReference type="Proteomes" id="UP000619761"/>
    </source>
</evidence>
<dbReference type="EMBL" id="BMYZ01000001">
    <property type="protein sequence ID" value="GGY67273.1"/>
    <property type="molecule type" value="Genomic_DNA"/>
</dbReference>
<evidence type="ECO:0000259" key="10">
    <source>
        <dbReference type="PROSITE" id="PS50850"/>
    </source>
</evidence>
<dbReference type="InterPro" id="IPR020846">
    <property type="entry name" value="MFS_dom"/>
</dbReference>
<evidence type="ECO:0000256" key="6">
    <source>
        <dbReference type="ARBA" id="ARBA00022692"/>
    </source>
</evidence>
<evidence type="ECO:0000256" key="1">
    <source>
        <dbReference type="ARBA" id="ARBA00004651"/>
    </source>
</evidence>
<evidence type="ECO:0000256" key="5">
    <source>
        <dbReference type="ARBA" id="ARBA00022597"/>
    </source>
</evidence>
<accession>A0ABQ3ATJ3</accession>
<keyword evidence="8 9" id="KW-0472">Membrane</keyword>
<keyword evidence="12" id="KW-1185">Reference proteome</keyword>
<organism evidence="11 12">
    <name type="scientific">Cellvibrio zantedeschiae</name>
    <dbReference type="NCBI Taxonomy" id="1237077"/>
    <lineage>
        <taxon>Bacteria</taxon>
        <taxon>Pseudomonadati</taxon>
        <taxon>Pseudomonadota</taxon>
        <taxon>Gammaproteobacteria</taxon>
        <taxon>Cellvibrionales</taxon>
        <taxon>Cellvibrionaceae</taxon>
        <taxon>Cellvibrio</taxon>
    </lineage>
</organism>
<evidence type="ECO:0000313" key="11">
    <source>
        <dbReference type="EMBL" id="GGY67273.1"/>
    </source>
</evidence>
<comment type="subcellular location">
    <subcellularLocation>
        <location evidence="1">Cell membrane</location>
        <topology evidence="1">Multi-pass membrane protein</topology>
    </subcellularLocation>
</comment>
<keyword evidence="7 9" id="KW-1133">Transmembrane helix</keyword>
<evidence type="ECO:0000256" key="4">
    <source>
        <dbReference type="ARBA" id="ARBA00022475"/>
    </source>
</evidence>
<dbReference type="CDD" id="cd17471">
    <property type="entry name" value="MFS_Set"/>
    <property type="match status" value="1"/>
</dbReference>
<keyword evidence="4" id="KW-1003">Cell membrane</keyword>
<feature type="transmembrane region" description="Helical" evidence="9">
    <location>
        <begin position="283"/>
        <end position="302"/>
    </location>
</feature>
<keyword evidence="3" id="KW-0813">Transport</keyword>
<feature type="transmembrane region" description="Helical" evidence="9">
    <location>
        <begin position="341"/>
        <end position="362"/>
    </location>
</feature>
<feature type="transmembrane region" description="Helical" evidence="9">
    <location>
        <begin position="368"/>
        <end position="387"/>
    </location>
</feature>
<evidence type="ECO:0000256" key="9">
    <source>
        <dbReference type="SAM" id="Phobius"/>
    </source>
</evidence>
<evidence type="ECO:0000256" key="2">
    <source>
        <dbReference type="ARBA" id="ARBA00006523"/>
    </source>
</evidence>
<evidence type="ECO:0000256" key="7">
    <source>
        <dbReference type="ARBA" id="ARBA00022989"/>
    </source>
</evidence>
<dbReference type="PANTHER" id="PTHR23535">
    <property type="entry name" value="SUGAR EFFLUX TRANSPORTER A-RELATED"/>
    <property type="match status" value="1"/>
</dbReference>
<dbReference type="Pfam" id="PF07690">
    <property type="entry name" value="MFS_1"/>
    <property type="match status" value="1"/>
</dbReference>
<dbReference type="InterPro" id="IPR036259">
    <property type="entry name" value="MFS_trans_sf"/>
</dbReference>
<reference evidence="12" key="1">
    <citation type="journal article" date="2019" name="Int. J. Syst. Evol. Microbiol.">
        <title>The Global Catalogue of Microorganisms (GCM) 10K type strain sequencing project: providing services to taxonomists for standard genome sequencing and annotation.</title>
        <authorList>
            <consortium name="The Broad Institute Genomics Platform"/>
            <consortium name="The Broad Institute Genome Sequencing Center for Infectious Disease"/>
            <person name="Wu L."/>
            <person name="Ma J."/>
        </authorList>
    </citation>
    <scope>NUCLEOTIDE SEQUENCE [LARGE SCALE GENOMIC DNA]</scope>
    <source>
        <strain evidence="12">KCTC 32239</strain>
    </source>
</reference>
<keyword evidence="5" id="KW-0762">Sugar transport</keyword>
<dbReference type="InterPro" id="IPR011701">
    <property type="entry name" value="MFS"/>
</dbReference>
<feature type="transmembrane region" description="Helical" evidence="9">
    <location>
        <begin position="216"/>
        <end position="240"/>
    </location>
</feature>
<dbReference type="SUPFAM" id="SSF103473">
    <property type="entry name" value="MFS general substrate transporter"/>
    <property type="match status" value="1"/>
</dbReference>
<feature type="transmembrane region" description="Helical" evidence="9">
    <location>
        <begin position="99"/>
        <end position="123"/>
    </location>
</feature>
<dbReference type="PROSITE" id="PS50850">
    <property type="entry name" value="MFS"/>
    <property type="match status" value="1"/>
</dbReference>
<evidence type="ECO:0000256" key="3">
    <source>
        <dbReference type="ARBA" id="ARBA00022448"/>
    </source>
</evidence>
<evidence type="ECO:0000256" key="8">
    <source>
        <dbReference type="ARBA" id="ARBA00023136"/>
    </source>
</evidence>
<proteinExistence type="inferred from homology"/>
<feature type="transmembrane region" description="Helical" evidence="9">
    <location>
        <begin position="170"/>
        <end position="188"/>
    </location>
</feature>
<sequence length="397" mass="42823">MSPLFRPLALGIYTLFLLAGVVCALVLPTLSLFLAKEIGVRPFLVGVPFAGIALTSMLYNQVIGGWSDKLSDRRPLIAGFCLVGAVVCALLAYSRNYWIVASVVILLLSLALVSFSQMLAYSLDYAERNVPAERVPLFNAIVRAQIAIAWVAGPPAGFLLASYFGFTTMYLIAAGMFVFIGVMTLRLLPHLDSHPHHLDHIEKADVLPLTTGQKRALLLSVIGFSLMWGANNAYLISLPLHLKDGLGIGTEYVGWIMGTCAGLEIPFMLLAGHYAARVNIMNLVKLAGLAALVLYMGVYFASALWQFFALQIFNAMFIGILAGLGVSVIQDLMPGRSGAASALYTNTSHMGNLISSLLVAVVADVYGYHQVFVVNLLIIALAILAFGRVRVKNEGKL</sequence>